<organism evidence="4 5">
    <name type="scientific">Faecalicatena contorta</name>
    <dbReference type="NCBI Taxonomy" id="39482"/>
    <lineage>
        <taxon>Bacteria</taxon>
        <taxon>Bacillati</taxon>
        <taxon>Bacillota</taxon>
        <taxon>Clostridia</taxon>
        <taxon>Lachnospirales</taxon>
        <taxon>Lachnospiraceae</taxon>
        <taxon>Faecalicatena</taxon>
    </lineage>
</organism>
<dbReference type="InterPro" id="IPR028908">
    <property type="entry name" value="Tox-PL_dom"/>
</dbReference>
<name>A0A174MDW7_9FIRM</name>
<dbReference type="AlphaFoldDB" id="A0A174MDW7"/>
<reference evidence="4 5" key="1">
    <citation type="submission" date="2015-09" db="EMBL/GenBank/DDBJ databases">
        <authorList>
            <consortium name="Pathogen Informatics"/>
        </authorList>
    </citation>
    <scope>NUCLEOTIDE SEQUENCE [LARGE SCALE GENOMIC DNA]</scope>
    <source>
        <strain evidence="4 5">2789STDY5834876</strain>
    </source>
</reference>
<feature type="coiled-coil region" evidence="1">
    <location>
        <begin position="57"/>
        <end position="84"/>
    </location>
</feature>
<evidence type="ECO:0000256" key="1">
    <source>
        <dbReference type="SAM" id="Coils"/>
    </source>
</evidence>
<evidence type="ECO:0000313" key="5">
    <source>
        <dbReference type="Proteomes" id="UP000095544"/>
    </source>
</evidence>
<dbReference type="NCBIfam" id="TIGR01641">
    <property type="entry name" value="phageSPP1_gp7"/>
    <property type="match status" value="1"/>
</dbReference>
<dbReference type="RefSeq" id="WP_070102553.1">
    <property type="nucleotide sequence ID" value="NZ_CYZU01000084.1"/>
</dbReference>
<dbReference type="OrthoDB" id="9765386at2"/>
<accession>A0A174MDW7</accession>
<keyword evidence="1" id="KW-0175">Coiled coil</keyword>
<sequence length="510" mass="58587">MDSKEYWRKREEENLKHNLKTEAEYLKTINSYYDYMMDQIQKEINGFYAKYAKKEGITLAEAKKRVSEADIKAYERKAAKYVKEKNFSAEANAEMRLYNATMKINRLEMLKANIGLELVDGFDGLQKYFDKILTKRTLDELERQAGILGKTIHNNAKAAHSIVNASFHNAKFSDRIWMYQDMLKAELSNLLQIGMIQGRNPRVLARHLEKRFGVSKADAERLMRTELARVQTDAQLRSLKENGFDQYEFIALGSACDICKEIDGKHFDIDKAQPGGNAPPMHPNCRCSVAAWEDDEEYEAWLDFLNKGGTTEEWERLKKNRKTVEKSSENGTIKSKNATSYEGIPKKWKTIAFVDNVLKNTNPGYYSGDEKYKTNCTNCVSAYEMRQRGYDVVAKASTGNHYLERNPEEAWVHPEVEKPEGSGLEDILNAMKQLPDGSRVEIAVKWKNNASGHVFVAEKKNEKVYFFDVQSGEKLSPKIFDRVQNGETRFWRIDNLEPSDRGITACEVGE</sequence>
<proteinExistence type="predicted"/>
<feature type="domain" description="Tox-PL" evidence="3">
    <location>
        <begin position="374"/>
        <end position="472"/>
    </location>
</feature>
<keyword evidence="4" id="KW-0808">Transferase</keyword>
<gene>
    <name evidence="4" type="ORF">ERS852491_04888</name>
</gene>
<dbReference type="Pfam" id="PF04233">
    <property type="entry name" value="Phage_Mu_F"/>
    <property type="match status" value="1"/>
</dbReference>
<dbReference type="InterPro" id="IPR006528">
    <property type="entry name" value="Phage_head_morphogenesis_dom"/>
</dbReference>
<dbReference type="STRING" id="39482.ERS852491_04888"/>
<evidence type="ECO:0000313" key="4">
    <source>
        <dbReference type="EMBL" id="CUP33506.1"/>
    </source>
</evidence>
<dbReference type="EMBL" id="CYZU01000084">
    <property type="protein sequence ID" value="CUP33506.1"/>
    <property type="molecule type" value="Genomic_DNA"/>
</dbReference>
<dbReference type="GO" id="GO:0016740">
    <property type="term" value="F:transferase activity"/>
    <property type="evidence" value="ECO:0007669"/>
    <property type="project" value="UniProtKB-KW"/>
</dbReference>
<dbReference type="Pfam" id="PF15644">
    <property type="entry name" value="Gln_amidase"/>
    <property type="match status" value="1"/>
</dbReference>
<feature type="domain" description="Phage head morphogenesis" evidence="2">
    <location>
        <begin position="188"/>
        <end position="289"/>
    </location>
</feature>
<evidence type="ECO:0000259" key="3">
    <source>
        <dbReference type="Pfam" id="PF15644"/>
    </source>
</evidence>
<evidence type="ECO:0000259" key="2">
    <source>
        <dbReference type="Pfam" id="PF04233"/>
    </source>
</evidence>
<dbReference type="Proteomes" id="UP000095544">
    <property type="component" value="Unassembled WGS sequence"/>
</dbReference>
<protein>
    <submittedName>
        <fullName evidence="4">NAD+--asparagine ADP-ribosyltransferase</fullName>
    </submittedName>
</protein>